<accession>A0A410P4L6</accession>
<evidence type="ECO:0000313" key="16">
    <source>
        <dbReference type="Proteomes" id="UP000287243"/>
    </source>
</evidence>
<sequence length="664" mass="74428">MRKRTGIVVAMALVLSSVRMAWAETKGKKEDVIEMERIVVTASRAAEEIKNASKYTTIIDEEDIRESNAQTIPDILRAQAGIEIRDYTGTGKTVNVDMRGFGETGPSNMLVLIDGRRVNAIDLSNTDWSQISLSQVERIEIVRGASSVLYGDNASGGVINIITKKGKGRPAFKLETKGGSYNTFGTLVEVSAANDKSSAWASGEYYDTKGYRQNSNLLRDDFAMRLNHAFGQAWSSGLSFGYHTDNYRLPGALSEAQMLAFGRRATTKPDDLAQTEDYYTDLELKADFKEKGQLQTNVSFRNRDVDSQYFSSSWSNENHITTVGITPKYTIDASLANMPNTLIFGADLYFDEDNILDGMMGAANDKILITKHTQGIYLQDRIQATDRLSLKAGYRHEMAQYLFHQITQVDLKEKKNLTTDVYDIGIVYLLGDTTNFYCDYSSSFRFPLVDEFFTSNTWGSGGLNTGLKPQEGKDIEVGIRHKISRQANVTLNYFHHAITNEIYLNPMTYQNSNYDKTTHQGLEAQGEYAVNSQFKLTANYTYTDAVFGKGSFEGNTIPAVPMHKASGGFRWTPDQAFTLNFLVNYVGSMYLVSDQQNAYPKMADYVTVDLNASRRWKNMELFAGIDNIFDAEYSEYGVVSVFSSTRNFYPAPGRRFMAGCRLTF</sequence>
<evidence type="ECO:0000259" key="13">
    <source>
        <dbReference type="Pfam" id="PF00593"/>
    </source>
</evidence>
<keyword evidence="5 12" id="KW-0732">Signal</keyword>
<dbReference type="Pfam" id="PF07715">
    <property type="entry name" value="Plug"/>
    <property type="match status" value="1"/>
</dbReference>
<dbReference type="PANTHER" id="PTHR30069">
    <property type="entry name" value="TONB-DEPENDENT OUTER MEMBRANE RECEPTOR"/>
    <property type="match status" value="1"/>
</dbReference>
<reference evidence="15 16" key="1">
    <citation type="submission" date="2017-01" db="EMBL/GenBank/DDBJ databases">
        <title>First insights into the biology of 'candidatus Vampirococcus archaeovorus'.</title>
        <authorList>
            <person name="Kizina J."/>
            <person name="Jordan S."/>
            <person name="Stueber K."/>
            <person name="Reinhardt R."/>
            <person name="Harder J."/>
        </authorList>
    </citation>
    <scope>NUCLEOTIDE SEQUENCE [LARGE SCALE GENOMIC DNA]</scope>
    <source>
        <strain evidence="15 16">LiM</strain>
    </source>
</reference>
<dbReference type="Proteomes" id="UP000287243">
    <property type="component" value="Chromosome"/>
</dbReference>
<dbReference type="RefSeq" id="WP_164908847.1">
    <property type="nucleotide sequence ID" value="NZ_CP019384.1"/>
</dbReference>
<dbReference type="CDD" id="cd01347">
    <property type="entry name" value="ligand_gated_channel"/>
    <property type="match status" value="1"/>
</dbReference>
<evidence type="ECO:0000313" key="15">
    <source>
        <dbReference type="EMBL" id="QAT16924.1"/>
    </source>
</evidence>
<organism evidence="15 16">
    <name type="scientific">Velamenicoccus archaeovorus</name>
    <dbReference type="NCBI Taxonomy" id="1930593"/>
    <lineage>
        <taxon>Bacteria</taxon>
        <taxon>Pseudomonadati</taxon>
        <taxon>Candidatus Omnitrophota</taxon>
        <taxon>Candidatus Velamenicoccus</taxon>
    </lineage>
</organism>
<feature type="domain" description="TonB-dependent receptor-like beta-barrel" evidence="13">
    <location>
        <begin position="210"/>
        <end position="628"/>
    </location>
</feature>
<dbReference type="PROSITE" id="PS52016">
    <property type="entry name" value="TONB_DEPENDENT_REC_3"/>
    <property type="match status" value="1"/>
</dbReference>
<evidence type="ECO:0000256" key="2">
    <source>
        <dbReference type="ARBA" id="ARBA00022448"/>
    </source>
</evidence>
<keyword evidence="8 15" id="KW-0675">Receptor</keyword>
<evidence type="ECO:0000256" key="1">
    <source>
        <dbReference type="ARBA" id="ARBA00004571"/>
    </source>
</evidence>
<dbReference type="InterPro" id="IPR012910">
    <property type="entry name" value="Plug_dom"/>
</dbReference>
<dbReference type="InterPro" id="IPR037066">
    <property type="entry name" value="Plug_dom_sf"/>
</dbReference>
<dbReference type="PANTHER" id="PTHR30069:SF29">
    <property type="entry name" value="HEMOGLOBIN AND HEMOGLOBIN-HAPTOGLOBIN-BINDING PROTEIN 1-RELATED"/>
    <property type="match status" value="1"/>
</dbReference>
<feature type="chain" id="PRO_5019533266" evidence="12">
    <location>
        <begin position="24"/>
        <end position="664"/>
    </location>
</feature>
<dbReference type="InterPro" id="IPR036942">
    <property type="entry name" value="Beta-barrel_TonB_sf"/>
</dbReference>
<evidence type="ECO:0000256" key="4">
    <source>
        <dbReference type="ARBA" id="ARBA00022692"/>
    </source>
</evidence>
<dbReference type="KEGG" id="vai:BU251_03850"/>
<gene>
    <name evidence="15" type="ORF">BU251_03850</name>
</gene>
<dbReference type="GO" id="GO:0009279">
    <property type="term" value="C:cell outer membrane"/>
    <property type="evidence" value="ECO:0007669"/>
    <property type="project" value="UniProtKB-SubCell"/>
</dbReference>
<evidence type="ECO:0000256" key="9">
    <source>
        <dbReference type="ARBA" id="ARBA00023237"/>
    </source>
</evidence>
<evidence type="ECO:0000256" key="8">
    <source>
        <dbReference type="ARBA" id="ARBA00023170"/>
    </source>
</evidence>
<evidence type="ECO:0000256" key="7">
    <source>
        <dbReference type="ARBA" id="ARBA00023136"/>
    </source>
</evidence>
<evidence type="ECO:0000256" key="3">
    <source>
        <dbReference type="ARBA" id="ARBA00022452"/>
    </source>
</evidence>
<dbReference type="Gene3D" id="2.170.130.10">
    <property type="entry name" value="TonB-dependent receptor, plug domain"/>
    <property type="match status" value="1"/>
</dbReference>
<dbReference type="SUPFAM" id="SSF56935">
    <property type="entry name" value="Porins"/>
    <property type="match status" value="1"/>
</dbReference>
<dbReference type="EMBL" id="CP019384">
    <property type="protein sequence ID" value="QAT16924.1"/>
    <property type="molecule type" value="Genomic_DNA"/>
</dbReference>
<evidence type="ECO:0000259" key="14">
    <source>
        <dbReference type="Pfam" id="PF07715"/>
    </source>
</evidence>
<dbReference type="InterPro" id="IPR000531">
    <property type="entry name" value="Beta-barrel_TonB"/>
</dbReference>
<dbReference type="GO" id="GO:0015344">
    <property type="term" value="F:siderophore uptake transmembrane transporter activity"/>
    <property type="evidence" value="ECO:0007669"/>
    <property type="project" value="TreeGrafter"/>
</dbReference>
<keyword evidence="4 10" id="KW-0812">Transmembrane</keyword>
<dbReference type="AlphaFoldDB" id="A0A410P4L6"/>
<evidence type="ECO:0000256" key="11">
    <source>
        <dbReference type="RuleBase" id="RU003357"/>
    </source>
</evidence>
<keyword evidence="2 10" id="KW-0813">Transport</keyword>
<evidence type="ECO:0000256" key="5">
    <source>
        <dbReference type="ARBA" id="ARBA00022729"/>
    </source>
</evidence>
<proteinExistence type="inferred from homology"/>
<dbReference type="Pfam" id="PF00593">
    <property type="entry name" value="TonB_dep_Rec_b-barrel"/>
    <property type="match status" value="1"/>
</dbReference>
<dbReference type="InterPro" id="IPR039426">
    <property type="entry name" value="TonB-dep_rcpt-like"/>
</dbReference>
<evidence type="ECO:0000256" key="10">
    <source>
        <dbReference type="PROSITE-ProRule" id="PRU01360"/>
    </source>
</evidence>
<dbReference type="Gene3D" id="2.40.170.20">
    <property type="entry name" value="TonB-dependent receptor, beta-barrel domain"/>
    <property type="match status" value="1"/>
</dbReference>
<dbReference type="GO" id="GO:0044718">
    <property type="term" value="P:siderophore transmembrane transport"/>
    <property type="evidence" value="ECO:0007669"/>
    <property type="project" value="TreeGrafter"/>
</dbReference>
<keyword evidence="6 11" id="KW-0798">TonB box</keyword>
<evidence type="ECO:0000256" key="6">
    <source>
        <dbReference type="ARBA" id="ARBA00023077"/>
    </source>
</evidence>
<name>A0A410P4L6_VELA1</name>
<feature type="domain" description="TonB-dependent receptor plug" evidence="14">
    <location>
        <begin position="51"/>
        <end position="158"/>
    </location>
</feature>
<comment type="subcellular location">
    <subcellularLocation>
        <location evidence="1 10">Cell outer membrane</location>
        <topology evidence="1 10">Multi-pass membrane protein</topology>
    </subcellularLocation>
</comment>
<protein>
    <submittedName>
        <fullName evidence="15">TonB-dependent receptor</fullName>
    </submittedName>
</protein>
<keyword evidence="9 10" id="KW-0998">Cell outer membrane</keyword>
<evidence type="ECO:0000256" key="12">
    <source>
        <dbReference type="SAM" id="SignalP"/>
    </source>
</evidence>
<keyword evidence="16" id="KW-1185">Reference proteome</keyword>
<keyword evidence="7 10" id="KW-0472">Membrane</keyword>
<feature type="signal peptide" evidence="12">
    <location>
        <begin position="1"/>
        <end position="23"/>
    </location>
</feature>
<keyword evidence="3 10" id="KW-1134">Transmembrane beta strand</keyword>
<comment type="similarity">
    <text evidence="10 11">Belongs to the TonB-dependent receptor family.</text>
</comment>